<evidence type="ECO:0000259" key="8">
    <source>
        <dbReference type="PROSITE" id="PS51740"/>
    </source>
</evidence>
<evidence type="ECO:0000313" key="10">
    <source>
        <dbReference type="Proteomes" id="UP000554342"/>
    </source>
</evidence>
<dbReference type="InterPro" id="IPR003444">
    <property type="entry name" value="MraZ"/>
</dbReference>
<keyword evidence="4 7" id="KW-0805">Transcription regulation</keyword>
<dbReference type="Proteomes" id="UP000554342">
    <property type="component" value="Unassembled WGS sequence"/>
</dbReference>
<evidence type="ECO:0000256" key="5">
    <source>
        <dbReference type="ARBA" id="ARBA00023125"/>
    </source>
</evidence>
<dbReference type="InterPro" id="IPR035644">
    <property type="entry name" value="MraZ_C"/>
</dbReference>
<dbReference type="SUPFAM" id="SSF89447">
    <property type="entry name" value="AbrB/MazE/MraZ-like"/>
    <property type="match status" value="1"/>
</dbReference>
<dbReference type="InterPro" id="IPR038619">
    <property type="entry name" value="MraZ_sf"/>
</dbReference>
<keyword evidence="5 7" id="KW-0238">DNA-binding</keyword>
<evidence type="ECO:0000313" key="9">
    <source>
        <dbReference type="EMBL" id="MBB5717385.1"/>
    </source>
</evidence>
<dbReference type="CDD" id="cd16320">
    <property type="entry name" value="MraZ_N"/>
    <property type="match status" value="1"/>
</dbReference>
<evidence type="ECO:0000256" key="6">
    <source>
        <dbReference type="ARBA" id="ARBA00023163"/>
    </source>
</evidence>
<comment type="subunit">
    <text evidence="7">Forms oligomers.</text>
</comment>
<evidence type="ECO:0000256" key="7">
    <source>
        <dbReference type="HAMAP-Rule" id="MF_01008"/>
    </source>
</evidence>
<dbReference type="InterPro" id="IPR007159">
    <property type="entry name" value="SpoVT-AbrB_dom"/>
</dbReference>
<name>A0A840YV21_9SPHN</name>
<dbReference type="CDD" id="cd16321">
    <property type="entry name" value="MraZ_C"/>
    <property type="match status" value="1"/>
</dbReference>
<dbReference type="HAMAP" id="MF_01008">
    <property type="entry name" value="MraZ"/>
    <property type="match status" value="1"/>
</dbReference>
<feature type="domain" description="SpoVT-AbrB" evidence="8">
    <location>
        <begin position="99"/>
        <end position="142"/>
    </location>
</feature>
<proteinExistence type="inferred from homology"/>
<dbReference type="GO" id="GO:0009295">
    <property type="term" value="C:nucleoid"/>
    <property type="evidence" value="ECO:0007669"/>
    <property type="project" value="UniProtKB-SubCell"/>
</dbReference>
<dbReference type="PROSITE" id="PS51740">
    <property type="entry name" value="SPOVT_ABRB"/>
    <property type="match status" value="1"/>
</dbReference>
<keyword evidence="6 7" id="KW-0804">Transcription</keyword>
<dbReference type="GO" id="GO:0003700">
    <property type="term" value="F:DNA-binding transcription factor activity"/>
    <property type="evidence" value="ECO:0007669"/>
    <property type="project" value="UniProtKB-UniRule"/>
</dbReference>
<evidence type="ECO:0000256" key="4">
    <source>
        <dbReference type="ARBA" id="ARBA00023015"/>
    </source>
</evidence>
<organism evidence="9 10">
    <name type="scientific">Stakelama sediminis</name>
    <dbReference type="NCBI Taxonomy" id="463200"/>
    <lineage>
        <taxon>Bacteria</taxon>
        <taxon>Pseudomonadati</taxon>
        <taxon>Pseudomonadota</taxon>
        <taxon>Alphaproteobacteria</taxon>
        <taxon>Sphingomonadales</taxon>
        <taxon>Sphingomonadaceae</taxon>
        <taxon>Stakelama</taxon>
    </lineage>
</organism>
<accession>A0A840YV21</accession>
<evidence type="ECO:0000256" key="1">
    <source>
        <dbReference type="ARBA" id="ARBA00013860"/>
    </source>
</evidence>
<dbReference type="GO" id="GO:2000143">
    <property type="term" value="P:negative regulation of DNA-templated transcription initiation"/>
    <property type="evidence" value="ECO:0007669"/>
    <property type="project" value="TreeGrafter"/>
</dbReference>
<dbReference type="GO" id="GO:0005737">
    <property type="term" value="C:cytoplasm"/>
    <property type="evidence" value="ECO:0007669"/>
    <property type="project" value="UniProtKB-UniRule"/>
</dbReference>
<sequence>MAERGNYFGNGLQLVDDKGRVAIPATLRATLERNCNAEPGSKIARQFIISAHSRAPCILAYDFDQGEARVREAEARAAALSEDRAVDADNMIRDAAMGADYYQYDSSGRFILSGFPRFHANIGKHALFVGAGKEIEIWDPATLLSYDGASPRLVSLCKFLLAEKGIAL</sequence>
<reference evidence="9 10" key="1">
    <citation type="submission" date="2020-08" db="EMBL/GenBank/DDBJ databases">
        <title>Genomic Encyclopedia of Type Strains, Phase IV (KMG-IV): sequencing the most valuable type-strain genomes for metagenomic binning, comparative biology and taxonomic classification.</title>
        <authorList>
            <person name="Goeker M."/>
        </authorList>
    </citation>
    <scope>NUCLEOTIDE SEQUENCE [LARGE SCALE GENOMIC DNA]</scope>
    <source>
        <strain evidence="9 10">DSM 27203</strain>
    </source>
</reference>
<evidence type="ECO:0000256" key="3">
    <source>
        <dbReference type="ARBA" id="ARBA00022737"/>
    </source>
</evidence>
<keyword evidence="2 7" id="KW-0963">Cytoplasm</keyword>
<gene>
    <name evidence="7" type="primary">mraZ</name>
    <name evidence="9" type="ORF">FHR23_000292</name>
</gene>
<comment type="caution">
    <text evidence="9">The sequence shown here is derived from an EMBL/GenBank/DDBJ whole genome shotgun (WGS) entry which is preliminary data.</text>
</comment>
<dbReference type="RefSeq" id="WP_184001163.1">
    <property type="nucleotide sequence ID" value="NZ_BAABIF010000004.1"/>
</dbReference>
<evidence type="ECO:0000256" key="2">
    <source>
        <dbReference type="ARBA" id="ARBA00022490"/>
    </source>
</evidence>
<dbReference type="InterPro" id="IPR037914">
    <property type="entry name" value="SpoVT-AbrB_sf"/>
</dbReference>
<dbReference type="EMBL" id="JACIJI010000001">
    <property type="protein sequence ID" value="MBB5717385.1"/>
    <property type="molecule type" value="Genomic_DNA"/>
</dbReference>
<dbReference type="InterPro" id="IPR020603">
    <property type="entry name" value="MraZ_dom"/>
</dbReference>
<dbReference type="PANTHER" id="PTHR34701">
    <property type="entry name" value="TRANSCRIPTIONAL REGULATOR MRAZ"/>
    <property type="match status" value="1"/>
</dbReference>
<dbReference type="InterPro" id="IPR035642">
    <property type="entry name" value="MraZ_N"/>
</dbReference>
<keyword evidence="10" id="KW-1185">Reference proteome</keyword>
<comment type="similarity">
    <text evidence="7">Belongs to the MraZ family.</text>
</comment>
<dbReference type="Pfam" id="PF02381">
    <property type="entry name" value="MraZ"/>
    <property type="match status" value="1"/>
</dbReference>
<dbReference type="Gene3D" id="3.40.1550.20">
    <property type="entry name" value="Transcriptional regulator MraZ domain"/>
    <property type="match status" value="1"/>
</dbReference>
<dbReference type="GO" id="GO:0000976">
    <property type="term" value="F:transcription cis-regulatory region binding"/>
    <property type="evidence" value="ECO:0007669"/>
    <property type="project" value="TreeGrafter"/>
</dbReference>
<comment type="subcellular location">
    <subcellularLocation>
        <location evidence="7">Cytoplasm</location>
        <location evidence="7">Nucleoid</location>
    </subcellularLocation>
</comment>
<dbReference type="AlphaFoldDB" id="A0A840YV21"/>
<protein>
    <recommendedName>
        <fullName evidence="1 7">Transcriptional regulator MraZ</fullName>
    </recommendedName>
</protein>
<dbReference type="PANTHER" id="PTHR34701:SF1">
    <property type="entry name" value="TRANSCRIPTIONAL REGULATOR MRAZ"/>
    <property type="match status" value="1"/>
</dbReference>
<keyword evidence="3" id="KW-0677">Repeat</keyword>